<feature type="region of interest" description="Disordered" evidence="1">
    <location>
        <begin position="84"/>
        <end position="128"/>
    </location>
</feature>
<dbReference type="InterPro" id="IPR010982">
    <property type="entry name" value="Lambda_DNA-bd_dom_sf"/>
</dbReference>
<dbReference type="CDD" id="cd00093">
    <property type="entry name" value="HTH_XRE"/>
    <property type="match status" value="1"/>
</dbReference>
<feature type="compositionally biased region" description="Low complexity" evidence="1">
    <location>
        <begin position="196"/>
        <end position="208"/>
    </location>
</feature>
<dbReference type="RefSeq" id="WP_184932839.1">
    <property type="nucleotide sequence ID" value="NZ_JACHJY010000013.1"/>
</dbReference>
<protein>
    <submittedName>
        <fullName evidence="2">Uncharacterized protein</fullName>
    </submittedName>
</protein>
<keyword evidence="3" id="KW-1185">Reference proteome</keyword>
<evidence type="ECO:0000313" key="2">
    <source>
        <dbReference type="EMBL" id="MBB4986540.1"/>
    </source>
</evidence>
<dbReference type="InterPro" id="IPR001387">
    <property type="entry name" value="Cro/C1-type_HTH"/>
</dbReference>
<dbReference type="AlphaFoldDB" id="A0A7W7XFL0"/>
<comment type="caution">
    <text evidence="2">The sequence shown here is derived from an EMBL/GenBank/DDBJ whole genome shotgun (WGS) entry which is preliminary data.</text>
</comment>
<organism evidence="2 3">
    <name type="scientific">Streptomyces nymphaeiformis</name>
    <dbReference type="NCBI Taxonomy" id="2663842"/>
    <lineage>
        <taxon>Bacteria</taxon>
        <taxon>Bacillati</taxon>
        <taxon>Actinomycetota</taxon>
        <taxon>Actinomycetes</taxon>
        <taxon>Kitasatosporales</taxon>
        <taxon>Streptomycetaceae</taxon>
        <taxon>Streptomyces</taxon>
    </lineage>
</organism>
<dbReference type="Proteomes" id="UP000582643">
    <property type="component" value="Unassembled WGS sequence"/>
</dbReference>
<gene>
    <name evidence="2" type="ORF">GGE06_007508</name>
</gene>
<proteinExistence type="predicted"/>
<accession>A0A7W7XFL0</accession>
<reference evidence="2 3" key="1">
    <citation type="submission" date="2020-08" db="EMBL/GenBank/DDBJ databases">
        <title>Genomic Encyclopedia of Type Strains, Phase III (KMG-III): the genomes of soil and plant-associated and newly described type strains.</title>
        <authorList>
            <person name="Whitman W."/>
        </authorList>
    </citation>
    <scope>NUCLEOTIDE SEQUENCE [LARGE SCALE GENOMIC DNA]</scope>
    <source>
        <strain evidence="2 3">SFB5A</strain>
    </source>
</reference>
<dbReference type="GO" id="GO:0003677">
    <property type="term" value="F:DNA binding"/>
    <property type="evidence" value="ECO:0007669"/>
    <property type="project" value="InterPro"/>
</dbReference>
<dbReference type="SUPFAM" id="SSF47413">
    <property type="entry name" value="lambda repressor-like DNA-binding domains"/>
    <property type="match status" value="1"/>
</dbReference>
<feature type="compositionally biased region" description="Pro residues" evidence="1">
    <location>
        <begin position="182"/>
        <end position="195"/>
    </location>
</feature>
<dbReference type="EMBL" id="JACHJY010000013">
    <property type="protein sequence ID" value="MBB4986540.1"/>
    <property type="molecule type" value="Genomic_DNA"/>
</dbReference>
<sequence length="527" mass="56309">MLGTEEILRLTVAALMSRSGERQGDLAAGLGLSQAQVSRKQSGSAHWSLEDVDLLAAHYGLAVLDLLAGPTHAVGVLHGAAQSLQPSPLTVPPVRPSAPSAPDRPTTETHPPAQAEEPTLASPSPAETVVQESTGLCVLCGQPALHELDGFPQHLSAEECAAAVAAALPPVETPDVPDVPAELPPVPSPAEPPTAPAAAAPAAPGHKAPAYASGTLVEQITDRVHDVLAECEGEVDAAQAALIKRAIPDVMALLKASRVGGRYEHSEFPPTQDILRKKSQKGADEIWEGRPKWRNAALVAAAREGEKIEVTALDMNAAYLSALKAWLPIGQLREDTGGVHDPKKAGVHLITPADWDHTDLPNPLGNRMEPGELWVSESTLRLLLDCAAQGLADPPVIHRSLVSGATEALLEKMRRALAEVRKTALAEGDELTITYVKAMYSKFVSTIGESSSNREIRRPDWMHIIRSKAFANLWMKAHKAHRAGLQVVEISGTDELHVAGDWREVFQEGRNLNEVKEKDTYILGGKR</sequence>
<evidence type="ECO:0000313" key="3">
    <source>
        <dbReference type="Proteomes" id="UP000582643"/>
    </source>
</evidence>
<feature type="region of interest" description="Disordered" evidence="1">
    <location>
        <begin position="173"/>
        <end position="208"/>
    </location>
</feature>
<evidence type="ECO:0000256" key="1">
    <source>
        <dbReference type="SAM" id="MobiDB-lite"/>
    </source>
</evidence>
<name>A0A7W7XFL0_9ACTN</name>